<feature type="transmembrane region" description="Helical" evidence="8">
    <location>
        <begin position="334"/>
        <end position="354"/>
    </location>
</feature>
<evidence type="ECO:0000313" key="10">
    <source>
        <dbReference type="Proteomes" id="UP000619293"/>
    </source>
</evidence>
<accession>A0A8J3NT64</accession>
<dbReference type="Proteomes" id="UP000619293">
    <property type="component" value="Unassembled WGS sequence"/>
</dbReference>
<comment type="similarity">
    <text evidence="7">Belongs to the glycosyltransferase 87 family.</text>
</comment>
<keyword evidence="4 8" id="KW-0812">Transmembrane</keyword>
<evidence type="ECO:0000256" key="6">
    <source>
        <dbReference type="ARBA" id="ARBA00023136"/>
    </source>
</evidence>
<dbReference type="GO" id="GO:0005886">
    <property type="term" value="C:plasma membrane"/>
    <property type="evidence" value="ECO:0007669"/>
    <property type="project" value="UniProtKB-SubCell"/>
</dbReference>
<feature type="transmembrane region" description="Helical" evidence="8">
    <location>
        <begin position="20"/>
        <end position="41"/>
    </location>
</feature>
<dbReference type="Pfam" id="PF09594">
    <property type="entry name" value="GT87"/>
    <property type="match status" value="1"/>
</dbReference>
<feature type="transmembrane region" description="Helical" evidence="8">
    <location>
        <begin position="206"/>
        <end position="226"/>
    </location>
</feature>
<feature type="transmembrane region" description="Helical" evidence="8">
    <location>
        <begin position="102"/>
        <end position="123"/>
    </location>
</feature>
<keyword evidence="10" id="KW-1185">Reference proteome</keyword>
<organism evidence="9 10">
    <name type="scientific">Catellatospora chokoriensis</name>
    <dbReference type="NCBI Taxonomy" id="310353"/>
    <lineage>
        <taxon>Bacteria</taxon>
        <taxon>Bacillati</taxon>
        <taxon>Actinomycetota</taxon>
        <taxon>Actinomycetes</taxon>
        <taxon>Micromonosporales</taxon>
        <taxon>Micromonosporaceae</taxon>
        <taxon>Catellatospora</taxon>
    </lineage>
</organism>
<dbReference type="GO" id="GO:0016758">
    <property type="term" value="F:hexosyltransferase activity"/>
    <property type="evidence" value="ECO:0007669"/>
    <property type="project" value="InterPro"/>
</dbReference>
<evidence type="ECO:0000313" key="9">
    <source>
        <dbReference type="EMBL" id="GIF91735.1"/>
    </source>
</evidence>
<dbReference type="EMBL" id="BONG01000035">
    <property type="protein sequence ID" value="GIF91735.1"/>
    <property type="molecule type" value="Genomic_DNA"/>
</dbReference>
<dbReference type="AlphaFoldDB" id="A0A8J3NT64"/>
<keyword evidence="2" id="KW-1003">Cell membrane</keyword>
<evidence type="ECO:0000256" key="2">
    <source>
        <dbReference type="ARBA" id="ARBA00022475"/>
    </source>
</evidence>
<evidence type="ECO:0000256" key="8">
    <source>
        <dbReference type="SAM" id="Phobius"/>
    </source>
</evidence>
<comment type="caution">
    <text evidence="9">The sequence shown here is derived from an EMBL/GenBank/DDBJ whole genome shotgun (WGS) entry which is preliminary data.</text>
</comment>
<sequence length="552" mass="58715">MAGTAAAPVDDYPAPMLKDWRVNALWLVFATVAVVSGTLALRRPEFDRLADLHVYVGAVRQAQSGRPLYEYAADNGDPFTYPPFAALVLWPLGWMSESVTRVLWLVAIVAAVAVIAVALAARWEHAPRRQLFAGVLACVLIASAPVQSDLRFGQISIFVVVLTLLDALEITPARWRGVLVGLAAAIKLTPLLFVVFFLLAGRRRDALRAAAAFAGSAVVAAVLLPADSLQFWTASLFSTARVGDMASLGNQSLHAVLGRAGIGAEHRPVVWLLLVAGICALALWRARNLAREGRRAHAAVLVGCATIAASPVSWTHHQVWTVLAGMLLVASAGSARRAAGAFLLVVMTLSLANLTIESATTPGLQFVFSNVRGISVAVICCVGLGGALNARQAARDNDVVLGARSVWARGLTSAAAGIAVFALLPLPPSVDPGLRLNDLDQTRQVFSQMHVCWGDGAGECSRDGSQGGRLLLNYSVGSDGQRSSVEGWVGPRVARLSMRTAPGAPLHAVPIWDLGDGERVFSFTGTNLHYAQFLAYDADDRLIENPPRDLWK</sequence>
<evidence type="ECO:0000256" key="1">
    <source>
        <dbReference type="ARBA" id="ARBA00004651"/>
    </source>
</evidence>
<evidence type="ECO:0000256" key="4">
    <source>
        <dbReference type="ARBA" id="ARBA00022692"/>
    </source>
</evidence>
<reference evidence="9 10" key="1">
    <citation type="submission" date="2021-01" db="EMBL/GenBank/DDBJ databases">
        <title>Whole genome shotgun sequence of Catellatospora chokoriensis NBRC 107358.</title>
        <authorList>
            <person name="Komaki H."/>
            <person name="Tamura T."/>
        </authorList>
    </citation>
    <scope>NUCLEOTIDE SEQUENCE [LARGE SCALE GENOMIC DNA]</scope>
    <source>
        <strain evidence="9 10">NBRC 107358</strain>
    </source>
</reference>
<feature type="transmembrane region" description="Helical" evidence="8">
    <location>
        <begin position="268"/>
        <end position="284"/>
    </location>
</feature>
<proteinExistence type="inferred from homology"/>
<name>A0A8J3NT64_9ACTN</name>
<evidence type="ECO:0000256" key="7">
    <source>
        <dbReference type="ARBA" id="ARBA00024033"/>
    </source>
</evidence>
<feature type="transmembrane region" description="Helical" evidence="8">
    <location>
        <begin position="129"/>
        <end position="146"/>
    </location>
</feature>
<evidence type="ECO:0008006" key="11">
    <source>
        <dbReference type="Google" id="ProtNLM"/>
    </source>
</evidence>
<dbReference type="InterPro" id="IPR018584">
    <property type="entry name" value="GT87"/>
</dbReference>
<keyword evidence="3" id="KW-0808">Transferase</keyword>
<feature type="transmembrane region" description="Helical" evidence="8">
    <location>
        <begin position="366"/>
        <end position="386"/>
    </location>
</feature>
<keyword evidence="5 8" id="KW-1133">Transmembrane helix</keyword>
<evidence type="ECO:0000256" key="5">
    <source>
        <dbReference type="ARBA" id="ARBA00022989"/>
    </source>
</evidence>
<keyword evidence="6 8" id="KW-0472">Membrane</keyword>
<protein>
    <recommendedName>
        <fullName evidence="11">Alpha-1,2-mannosyltransferase</fullName>
    </recommendedName>
</protein>
<feature type="transmembrane region" description="Helical" evidence="8">
    <location>
        <begin position="177"/>
        <end position="199"/>
    </location>
</feature>
<gene>
    <name evidence="9" type="ORF">Cch02nite_51790</name>
</gene>
<comment type="subcellular location">
    <subcellularLocation>
        <location evidence="1">Cell membrane</location>
        <topology evidence="1">Multi-pass membrane protein</topology>
    </subcellularLocation>
</comment>
<evidence type="ECO:0000256" key="3">
    <source>
        <dbReference type="ARBA" id="ARBA00022679"/>
    </source>
</evidence>
<feature type="transmembrane region" description="Helical" evidence="8">
    <location>
        <begin position="406"/>
        <end position="426"/>
    </location>
</feature>